<reference evidence="6 7" key="1">
    <citation type="submission" date="2016-06" db="EMBL/GenBank/DDBJ databases">
        <title>Complete genome sequences of Bordetella bronchialis and Bordetella flabilis.</title>
        <authorList>
            <person name="LiPuma J.J."/>
            <person name="Spilker T."/>
        </authorList>
    </citation>
    <scope>NUCLEOTIDE SEQUENCE [LARGE SCALE GENOMIC DNA]</scope>
    <source>
        <strain evidence="6 7">AU10664</strain>
    </source>
</reference>
<dbReference type="PANTHER" id="PTHR30126:SF91">
    <property type="entry name" value="LYSR FAMILY TRANSCRIPTIONAL REGULATOR"/>
    <property type="match status" value="1"/>
</dbReference>
<gene>
    <name evidence="6" type="ORF">BAU07_04800</name>
</gene>
<evidence type="ECO:0000259" key="5">
    <source>
        <dbReference type="PROSITE" id="PS50931"/>
    </source>
</evidence>
<evidence type="ECO:0000256" key="4">
    <source>
        <dbReference type="ARBA" id="ARBA00023163"/>
    </source>
</evidence>
<dbReference type="InterPro" id="IPR036388">
    <property type="entry name" value="WH-like_DNA-bd_sf"/>
</dbReference>
<dbReference type="InterPro" id="IPR036390">
    <property type="entry name" value="WH_DNA-bd_sf"/>
</dbReference>
<organism evidence="6 7">
    <name type="scientific">Bordetella flabilis</name>
    <dbReference type="NCBI Taxonomy" id="463014"/>
    <lineage>
        <taxon>Bacteria</taxon>
        <taxon>Pseudomonadati</taxon>
        <taxon>Pseudomonadota</taxon>
        <taxon>Betaproteobacteria</taxon>
        <taxon>Burkholderiales</taxon>
        <taxon>Alcaligenaceae</taxon>
        <taxon>Bordetella</taxon>
    </lineage>
</organism>
<sequence length="315" mass="33571">MLDAISLDQLRTFVAAAETGSFSAAGRKLRRAQSVVSHTLANLEAQTGVRLFDRTGRYPVLTEAGTALLHEARVVLNGVNGFKAKARSMAEGLEAELSVVIDVMYPMQALTQAVGEFKVAFPHTPLRLYVEALGGVLKPVLDGTCRLGVIGSLPIIPDTVQAEPLLDVPMVKVVAPTHPLASFDGEITPAVLSRHVQLVLTDRTELTDGNNYGVFSQQTWRLADMGAKHAFLCAGFGWGHMPLGMVHSQLQSGELVALTRESATCRVQPIAVLAVYRQDHPPGPAGRRFLDLLKDGSRACPTLAPPSGPVAGGQA</sequence>
<dbReference type="RefSeq" id="WP_066654579.1">
    <property type="nucleotide sequence ID" value="NZ_CBCSCL010000022.1"/>
</dbReference>
<proteinExistence type="inferred from homology"/>
<dbReference type="OrthoDB" id="196624at2"/>
<evidence type="ECO:0000313" key="7">
    <source>
        <dbReference type="Proteomes" id="UP000091926"/>
    </source>
</evidence>
<comment type="similarity">
    <text evidence="1">Belongs to the LysR transcriptional regulatory family.</text>
</comment>
<name>A0A193GA64_9BORD</name>
<dbReference type="FunFam" id="1.10.10.10:FF:000001">
    <property type="entry name" value="LysR family transcriptional regulator"/>
    <property type="match status" value="1"/>
</dbReference>
<keyword evidence="4" id="KW-0804">Transcription</keyword>
<dbReference type="Gene3D" id="3.40.190.290">
    <property type="match status" value="1"/>
</dbReference>
<dbReference type="PANTHER" id="PTHR30126">
    <property type="entry name" value="HTH-TYPE TRANSCRIPTIONAL REGULATOR"/>
    <property type="match status" value="1"/>
</dbReference>
<evidence type="ECO:0000256" key="3">
    <source>
        <dbReference type="ARBA" id="ARBA00023125"/>
    </source>
</evidence>
<keyword evidence="2" id="KW-0805">Transcription regulation</keyword>
<evidence type="ECO:0000313" key="6">
    <source>
        <dbReference type="EMBL" id="ANN76523.1"/>
    </source>
</evidence>
<dbReference type="EMBL" id="CP016172">
    <property type="protein sequence ID" value="ANN76523.1"/>
    <property type="molecule type" value="Genomic_DNA"/>
</dbReference>
<dbReference type="AlphaFoldDB" id="A0A193GA64"/>
<dbReference type="GO" id="GO:0000976">
    <property type="term" value="F:transcription cis-regulatory region binding"/>
    <property type="evidence" value="ECO:0007669"/>
    <property type="project" value="TreeGrafter"/>
</dbReference>
<dbReference type="InterPro" id="IPR000847">
    <property type="entry name" value="LysR_HTH_N"/>
</dbReference>
<keyword evidence="7" id="KW-1185">Reference proteome</keyword>
<dbReference type="Pfam" id="PF03466">
    <property type="entry name" value="LysR_substrate"/>
    <property type="match status" value="1"/>
</dbReference>
<dbReference type="Gene3D" id="1.10.10.10">
    <property type="entry name" value="Winged helix-like DNA-binding domain superfamily/Winged helix DNA-binding domain"/>
    <property type="match status" value="1"/>
</dbReference>
<dbReference type="SUPFAM" id="SSF46785">
    <property type="entry name" value="Winged helix' DNA-binding domain"/>
    <property type="match status" value="1"/>
</dbReference>
<dbReference type="STRING" id="463014.BAU07_04800"/>
<evidence type="ECO:0000256" key="1">
    <source>
        <dbReference type="ARBA" id="ARBA00009437"/>
    </source>
</evidence>
<dbReference type="Proteomes" id="UP000091926">
    <property type="component" value="Chromosome"/>
</dbReference>
<dbReference type="Pfam" id="PF00126">
    <property type="entry name" value="HTH_1"/>
    <property type="match status" value="1"/>
</dbReference>
<dbReference type="KEGG" id="bfz:BAU07_04800"/>
<protein>
    <submittedName>
        <fullName evidence="6">LysR family transcriptional regulator</fullName>
    </submittedName>
</protein>
<dbReference type="GO" id="GO:0003700">
    <property type="term" value="F:DNA-binding transcription factor activity"/>
    <property type="evidence" value="ECO:0007669"/>
    <property type="project" value="InterPro"/>
</dbReference>
<dbReference type="SUPFAM" id="SSF53850">
    <property type="entry name" value="Periplasmic binding protein-like II"/>
    <property type="match status" value="1"/>
</dbReference>
<evidence type="ECO:0000256" key="2">
    <source>
        <dbReference type="ARBA" id="ARBA00023015"/>
    </source>
</evidence>
<dbReference type="PROSITE" id="PS50931">
    <property type="entry name" value="HTH_LYSR"/>
    <property type="match status" value="1"/>
</dbReference>
<dbReference type="InterPro" id="IPR005119">
    <property type="entry name" value="LysR_subst-bd"/>
</dbReference>
<feature type="domain" description="HTH lysR-type" evidence="5">
    <location>
        <begin position="5"/>
        <end position="62"/>
    </location>
</feature>
<accession>A0A193GA64</accession>
<keyword evidence="3" id="KW-0238">DNA-binding</keyword>